<dbReference type="NCBIfam" id="TIGR00527">
    <property type="entry name" value="gcvH"/>
    <property type="match status" value="1"/>
</dbReference>
<dbReference type="NCBIfam" id="NF002270">
    <property type="entry name" value="PRK01202.1"/>
    <property type="match status" value="1"/>
</dbReference>
<dbReference type="EMBL" id="MEUI01000045">
    <property type="protein sequence ID" value="OGC32785.1"/>
    <property type="molecule type" value="Genomic_DNA"/>
</dbReference>
<evidence type="ECO:0000256" key="1">
    <source>
        <dbReference type="ARBA" id="ARBA00009249"/>
    </source>
</evidence>
<organism evidence="6 7">
    <name type="scientific">candidate division WOR-1 bacterium RIFOXYC2_FULL_41_25</name>
    <dbReference type="NCBI Taxonomy" id="1802586"/>
    <lineage>
        <taxon>Bacteria</taxon>
        <taxon>Bacillati</taxon>
        <taxon>Saganbacteria</taxon>
    </lineage>
</organism>
<dbReference type="GO" id="GO:0005829">
    <property type="term" value="C:cytosol"/>
    <property type="evidence" value="ECO:0007669"/>
    <property type="project" value="TreeGrafter"/>
</dbReference>
<evidence type="ECO:0000313" key="7">
    <source>
        <dbReference type="Proteomes" id="UP000177309"/>
    </source>
</evidence>
<evidence type="ECO:0000256" key="3">
    <source>
        <dbReference type="HAMAP-Rule" id="MF_00272"/>
    </source>
</evidence>
<dbReference type="CDD" id="cd06848">
    <property type="entry name" value="GCS_H"/>
    <property type="match status" value="1"/>
</dbReference>
<dbReference type="InterPro" id="IPR002930">
    <property type="entry name" value="GCV_H"/>
</dbReference>
<gene>
    <name evidence="3" type="primary">gcvH</name>
    <name evidence="6" type="ORF">A2462_07090</name>
</gene>
<dbReference type="Pfam" id="PF01597">
    <property type="entry name" value="GCV_H"/>
    <property type="match status" value="1"/>
</dbReference>
<reference evidence="6 7" key="1">
    <citation type="journal article" date="2016" name="Nat. Commun.">
        <title>Thousands of microbial genomes shed light on interconnected biogeochemical processes in an aquifer system.</title>
        <authorList>
            <person name="Anantharaman K."/>
            <person name="Brown C.T."/>
            <person name="Hug L.A."/>
            <person name="Sharon I."/>
            <person name="Castelle C.J."/>
            <person name="Probst A.J."/>
            <person name="Thomas B.C."/>
            <person name="Singh A."/>
            <person name="Wilkins M.J."/>
            <person name="Karaoz U."/>
            <person name="Brodie E.L."/>
            <person name="Williams K.H."/>
            <person name="Hubbard S.S."/>
            <person name="Banfield J.F."/>
        </authorList>
    </citation>
    <scope>NUCLEOTIDE SEQUENCE [LARGE SCALE GENOMIC DNA]</scope>
</reference>
<feature type="modified residue" description="N6-lipoyllysine" evidence="3 4">
    <location>
        <position position="66"/>
    </location>
</feature>
<proteinExistence type="inferred from homology"/>
<protein>
    <recommendedName>
        <fullName evidence="3">Glycine cleavage system H protein</fullName>
    </recommendedName>
</protein>
<comment type="cofactor">
    <cofactor evidence="3">
        <name>(R)-lipoate</name>
        <dbReference type="ChEBI" id="CHEBI:83088"/>
    </cofactor>
    <text evidence="3">Binds 1 lipoyl cofactor covalently.</text>
</comment>
<evidence type="ECO:0000256" key="2">
    <source>
        <dbReference type="ARBA" id="ARBA00022823"/>
    </source>
</evidence>
<dbReference type="GO" id="GO:0019464">
    <property type="term" value="P:glycine decarboxylation via glycine cleavage system"/>
    <property type="evidence" value="ECO:0007669"/>
    <property type="project" value="UniProtKB-UniRule"/>
</dbReference>
<name>A0A1F4TJ93_UNCSA</name>
<feature type="domain" description="Lipoyl-binding" evidence="5">
    <location>
        <begin position="25"/>
        <end position="107"/>
    </location>
</feature>
<evidence type="ECO:0000313" key="6">
    <source>
        <dbReference type="EMBL" id="OGC32785.1"/>
    </source>
</evidence>
<accession>A0A1F4TJ93</accession>
<dbReference type="PROSITE" id="PS50968">
    <property type="entry name" value="BIOTINYL_LIPOYL"/>
    <property type="match status" value="1"/>
</dbReference>
<dbReference type="InterPro" id="IPR033753">
    <property type="entry name" value="GCV_H/Fam206"/>
</dbReference>
<keyword evidence="2 3" id="KW-0450">Lipoyl</keyword>
<dbReference type="HAMAP" id="MF_00272">
    <property type="entry name" value="GcvH"/>
    <property type="match status" value="1"/>
</dbReference>
<comment type="function">
    <text evidence="3">The glycine cleavage system catalyzes the degradation of glycine. The H protein shuttles the methylamine group of glycine from the P protein to the T protein.</text>
</comment>
<dbReference type="Gene3D" id="2.40.50.100">
    <property type="match status" value="1"/>
</dbReference>
<dbReference type="GO" id="GO:0009249">
    <property type="term" value="P:protein lipoylation"/>
    <property type="evidence" value="ECO:0007669"/>
    <property type="project" value="TreeGrafter"/>
</dbReference>
<dbReference type="Proteomes" id="UP000177309">
    <property type="component" value="Unassembled WGS sequence"/>
</dbReference>
<dbReference type="InterPro" id="IPR003016">
    <property type="entry name" value="2-oxoA_DH_lipoyl-BS"/>
</dbReference>
<dbReference type="SUPFAM" id="SSF51230">
    <property type="entry name" value="Single hybrid motif"/>
    <property type="match status" value="1"/>
</dbReference>
<dbReference type="PANTHER" id="PTHR11715:SF3">
    <property type="entry name" value="GLYCINE CLEAVAGE SYSTEM H PROTEIN-RELATED"/>
    <property type="match status" value="1"/>
</dbReference>
<comment type="caution">
    <text evidence="6">The sequence shown here is derived from an EMBL/GenBank/DDBJ whole genome shotgun (WGS) entry which is preliminary data.</text>
</comment>
<dbReference type="PROSITE" id="PS00189">
    <property type="entry name" value="LIPOYL"/>
    <property type="match status" value="1"/>
</dbReference>
<dbReference type="GO" id="GO:0005960">
    <property type="term" value="C:glycine cleavage complex"/>
    <property type="evidence" value="ECO:0007669"/>
    <property type="project" value="InterPro"/>
</dbReference>
<evidence type="ECO:0000259" key="5">
    <source>
        <dbReference type="PROSITE" id="PS50968"/>
    </source>
</evidence>
<evidence type="ECO:0000256" key="4">
    <source>
        <dbReference type="PIRSR" id="PIRSR617453-50"/>
    </source>
</evidence>
<comment type="similarity">
    <text evidence="1 3">Belongs to the GcvH family.</text>
</comment>
<dbReference type="InterPro" id="IPR011053">
    <property type="entry name" value="Single_hybrid_motif"/>
</dbReference>
<sequence length="130" mass="13985">MSDLAIPAEIKYSVDHEWVKVDGNSATIGITAFAQDQLGDIVYVELPPIGKEFKVKDEFGVVESVKSVSSLFCPVAGKVTAINEGLNGSPELVNASPYEKAWMIKVEIANPAELAGLLSAEEYKKLTEGK</sequence>
<dbReference type="AlphaFoldDB" id="A0A1F4TJ93"/>
<dbReference type="InterPro" id="IPR017453">
    <property type="entry name" value="GCV_H_sub"/>
</dbReference>
<dbReference type="PANTHER" id="PTHR11715">
    <property type="entry name" value="GLYCINE CLEAVAGE SYSTEM H PROTEIN"/>
    <property type="match status" value="1"/>
</dbReference>
<comment type="subunit">
    <text evidence="3">The glycine cleavage system is composed of four proteins: P, T, L and H.</text>
</comment>
<dbReference type="InterPro" id="IPR000089">
    <property type="entry name" value="Biotin_lipoyl"/>
</dbReference>